<organism evidence="5 6">
    <name type="scientific">Rhynchophorus ferrugineus</name>
    <name type="common">Red palm weevil</name>
    <name type="synonym">Curculio ferrugineus</name>
    <dbReference type="NCBI Taxonomy" id="354439"/>
    <lineage>
        <taxon>Eukaryota</taxon>
        <taxon>Metazoa</taxon>
        <taxon>Ecdysozoa</taxon>
        <taxon>Arthropoda</taxon>
        <taxon>Hexapoda</taxon>
        <taxon>Insecta</taxon>
        <taxon>Pterygota</taxon>
        <taxon>Neoptera</taxon>
        <taxon>Endopterygota</taxon>
        <taxon>Coleoptera</taxon>
        <taxon>Polyphaga</taxon>
        <taxon>Cucujiformia</taxon>
        <taxon>Curculionidae</taxon>
        <taxon>Dryophthorinae</taxon>
        <taxon>Rhynchophorus</taxon>
    </lineage>
</organism>
<feature type="region of interest" description="Disordered" evidence="3">
    <location>
        <begin position="1"/>
        <end position="34"/>
    </location>
</feature>
<feature type="domain" description="Peptidase M14" evidence="4">
    <location>
        <begin position="55"/>
        <end position="360"/>
    </location>
</feature>
<dbReference type="InterPro" id="IPR000834">
    <property type="entry name" value="Peptidase_M14"/>
</dbReference>
<dbReference type="Pfam" id="PF00246">
    <property type="entry name" value="Peptidase_M14"/>
    <property type="match status" value="1"/>
</dbReference>
<evidence type="ECO:0000256" key="1">
    <source>
        <dbReference type="ARBA" id="ARBA00001947"/>
    </source>
</evidence>
<name>A0A834J1U3_RHYFE</name>
<dbReference type="AlphaFoldDB" id="A0A834J1U3"/>
<gene>
    <name evidence="5" type="ORF">GWI33_010605</name>
</gene>
<feature type="compositionally biased region" description="Basic and acidic residues" evidence="3">
    <location>
        <begin position="161"/>
        <end position="170"/>
    </location>
</feature>
<evidence type="ECO:0000313" key="5">
    <source>
        <dbReference type="EMBL" id="KAF7285507.1"/>
    </source>
</evidence>
<evidence type="ECO:0000313" key="6">
    <source>
        <dbReference type="Proteomes" id="UP000625711"/>
    </source>
</evidence>
<keyword evidence="6" id="KW-1185">Reference proteome</keyword>
<dbReference type="GO" id="GO:0005615">
    <property type="term" value="C:extracellular space"/>
    <property type="evidence" value="ECO:0007669"/>
    <property type="project" value="TreeGrafter"/>
</dbReference>
<dbReference type="OrthoDB" id="3626597at2759"/>
<comment type="cofactor">
    <cofactor evidence="1">
        <name>Zn(2+)</name>
        <dbReference type="ChEBI" id="CHEBI:29105"/>
    </cofactor>
</comment>
<sequence length="405" mass="46575">MVNSKKNKKKPSRGKSRIKIKEDKKQPSSSNLKVSVERQTLSCRRYEEYYDHILSYDKIIELLRKIQKRSSGKVDIVEIGKSTKEKPIYMAIISTPSCKVSSEPKFTTFIAAGLNGTNFIAVSNALFMIDFLTHNQNFITIMDYYIVPCCNPDSYDTFVRSKEPPDKKIDNSNNRRTCPSLRKRQSKLPKTQSPADTTKAAICVPAEKNESVAPMDLTFNFPVILGINDMRNIPTDLFKEKIVKWKENYLNKSPEAHTLLKTIYTYQFVIKLLISLQEGGESICYPHGFCRAIDTDTSDLQDVGKRGQRAICNREFSCGSIYDIRGLTYGTLIDFLKVDKLPIKYLFDIQVHKKTPKYNEQCELTQLLRYGNDMMNCVKRMSSAVFKFYSDVLKKKEIDTKVKLR</sequence>
<dbReference type="GO" id="GO:0006508">
    <property type="term" value="P:proteolysis"/>
    <property type="evidence" value="ECO:0007669"/>
    <property type="project" value="InterPro"/>
</dbReference>
<feature type="compositionally biased region" description="Basic residues" evidence="3">
    <location>
        <begin position="1"/>
        <end position="18"/>
    </location>
</feature>
<dbReference type="EMBL" id="JAACXV010000053">
    <property type="protein sequence ID" value="KAF7285507.1"/>
    <property type="molecule type" value="Genomic_DNA"/>
</dbReference>
<accession>A0A834J1U3</accession>
<comment type="caution">
    <text evidence="5">The sequence shown here is derived from an EMBL/GenBank/DDBJ whole genome shotgun (WGS) entry which is preliminary data.</text>
</comment>
<dbReference type="Gene3D" id="3.40.630.10">
    <property type="entry name" value="Zn peptidases"/>
    <property type="match status" value="1"/>
</dbReference>
<comment type="similarity">
    <text evidence="2">Belongs to the peptidase M14 family.</text>
</comment>
<dbReference type="GO" id="GO:0008270">
    <property type="term" value="F:zinc ion binding"/>
    <property type="evidence" value="ECO:0007669"/>
    <property type="project" value="InterPro"/>
</dbReference>
<evidence type="ECO:0000256" key="3">
    <source>
        <dbReference type="SAM" id="MobiDB-lite"/>
    </source>
</evidence>
<dbReference type="Proteomes" id="UP000625711">
    <property type="component" value="Unassembled WGS sequence"/>
</dbReference>
<reference evidence="5" key="1">
    <citation type="submission" date="2020-08" db="EMBL/GenBank/DDBJ databases">
        <title>Genome sequencing and assembly of the red palm weevil Rhynchophorus ferrugineus.</title>
        <authorList>
            <person name="Dias G.B."/>
            <person name="Bergman C.M."/>
            <person name="Manee M."/>
        </authorList>
    </citation>
    <scope>NUCLEOTIDE SEQUENCE</scope>
    <source>
        <strain evidence="5">AA-2017</strain>
        <tissue evidence="5">Whole larva</tissue>
    </source>
</reference>
<protein>
    <recommendedName>
        <fullName evidence="4">Peptidase M14 domain-containing protein</fullName>
    </recommendedName>
</protein>
<dbReference type="SMART" id="SM00631">
    <property type="entry name" value="Zn_pept"/>
    <property type="match status" value="1"/>
</dbReference>
<proteinExistence type="inferred from homology"/>
<dbReference type="PANTHER" id="PTHR11705:SF139">
    <property type="entry name" value="PEPTIDASE M14 CARBOXYPEPTIDASE A DOMAIN-CONTAINING PROTEIN"/>
    <property type="match status" value="1"/>
</dbReference>
<dbReference type="SUPFAM" id="SSF53187">
    <property type="entry name" value="Zn-dependent exopeptidases"/>
    <property type="match status" value="1"/>
</dbReference>
<feature type="region of interest" description="Disordered" evidence="3">
    <location>
        <begin position="161"/>
        <end position="196"/>
    </location>
</feature>
<evidence type="ECO:0000256" key="2">
    <source>
        <dbReference type="ARBA" id="ARBA00005988"/>
    </source>
</evidence>
<evidence type="ECO:0000259" key="4">
    <source>
        <dbReference type="SMART" id="SM00631"/>
    </source>
</evidence>
<dbReference type="GO" id="GO:0004181">
    <property type="term" value="F:metallocarboxypeptidase activity"/>
    <property type="evidence" value="ECO:0007669"/>
    <property type="project" value="InterPro"/>
</dbReference>
<dbReference type="PANTHER" id="PTHR11705">
    <property type="entry name" value="PROTEASE FAMILY M14 CARBOXYPEPTIDASE A,B"/>
    <property type="match status" value="1"/>
</dbReference>